<sequence>MVTNNITDNINIQIPNSTLSQFKIEFQIPNSRSSFTSLLKRNLDHGFFINKWGPLVHCRGSFSGPEKSSSLSCYFGKKRFGLFLPAGQGQADALKRGKAQVLSSIHICFEGGNQPTQELFFIVGR</sequence>
<reference evidence="2" key="2">
    <citation type="submission" date="2025-08" db="UniProtKB">
        <authorList>
            <consortium name="RefSeq"/>
        </authorList>
    </citation>
    <scope>IDENTIFICATION</scope>
</reference>
<keyword evidence="1" id="KW-1185">Reference proteome</keyword>
<dbReference type="GeneID" id="107029618"/>
<evidence type="ECO:0000313" key="2">
    <source>
        <dbReference type="RefSeq" id="XP_027767662.1"/>
    </source>
</evidence>
<dbReference type="Proteomes" id="UP000694930">
    <property type="component" value="Chromosome 9"/>
</dbReference>
<proteinExistence type="predicted"/>
<dbReference type="RefSeq" id="XP_027767662.1">
    <property type="nucleotide sequence ID" value="XM_027911861.1"/>
</dbReference>
<accession>A0ABM1UVZ4</accession>
<reference evidence="1" key="1">
    <citation type="journal article" date="2014" name="Nat. Genet.">
        <title>The genome of the stress-tolerant wild tomato species Solanum pennellii.</title>
        <authorList>
            <person name="Bolger A."/>
            <person name="Scossa F."/>
            <person name="Bolger M.E."/>
            <person name="Lanz C."/>
            <person name="Maumus F."/>
            <person name="Tohge T."/>
            <person name="Quesneville H."/>
            <person name="Alseekh S."/>
            <person name="Sorensen I."/>
            <person name="Lichtenstein G."/>
            <person name="Fich E.A."/>
            <person name="Conte M."/>
            <person name="Keller H."/>
            <person name="Schneeberger K."/>
            <person name="Schwacke R."/>
            <person name="Ofner I."/>
            <person name="Vrebalov J."/>
            <person name="Xu Y."/>
            <person name="Osorio S."/>
            <person name="Aflitos S.A."/>
            <person name="Schijlen E."/>
            <person name="Jimenez-Gomez J.M."/>
            <person name="Ryngajllo M."/>
            <person name="Kimura S."/>
            <person name="Kumar R."/>
            <person name="Koenig D."/>
            <person name="Headland L.R."/>
            <person name="Maloof J.N."/>
            <person name="Sinha N."/>
            <person name="van Ham R.C."/>
            <person name="Lankhorst R.K."/>
            <person name="Mao L."/>
            <person name="Vogel A."/>
            <person name="Arsova B."/>
            <person name="Panstruga R."/>
            <person name="Fei Z."/>
            <person name="Rose J.K."/>
            <person name="Zamir D."/>
            <person name="Carrari F."/>
            <person name="Giovannoni J.J."/>
            <person name="Weigel D."/>
            <person name="Usadel B."/>
            <person name="Fernie A.R."/>
        </authorList>
    </citation>
    <scope>NUCLEOTIDE SEQUENCE [LARGE SCALE GENOMIC DNA]</scope>
    <source>
        <strain evidence="1">cv. LA0716</strain>
    </source>
</reference>
<name>A0ABM1UVZ4_SOLPN</name>
<protein>
    <submittedName>
        <fullName evidence="2">Uncharacterized protein LOC107029618 isoform X1</fullName>
    </submittedName>
</protein>
<organism evidence="1 2">
    <name type="scientific">Solanum pennellii</name>
    <name type="common">Tomato</name>
    <name type="synonym">Lycopersicon pennellii</name>
    <dbReference type="NCBI Taxonomy" id="28526"/>
    <lineage>
        <taxon>Eukaryota</taxon>
        <taxon>Viridiplantae</taxon>
        <taxon>Streptophyta</taxon>
        <taxon>Embryophyta</taxon>
        <taxon>Tracheophyta</taxon>
        <taxon>Spermatophyta</taxon>
        <taxon>Magnoliopsida</taxon>
        <taxon>eudicotyledons</taxon>
        <taxon>Gunneridae</taxon>
        <taxon>Pentapetalae</taxon>
        <taxon>asterids</taxon>
        <taxon>lamiids</taxon>
        <taxon>Solanales</taxon>
        <taxon>Solanaceae</taxon>
        <taxon>Solanoideae</taxon>
        <taxon>Solaneae</taxon>
        <taxon>Solanum</taxon>
        <taxon>Solanum subgen. Lycopersicon</taxon>
    </lineage>
</organism>
<evidence type="ECO:0000313" key="1">
    <source>
        <dbReference type="Proteomes" id="UP000694930"/>
    </source>
</evidence>
<gene>
    <name evidence="2" type="primary">LOC107029618</name>
</gene>